<evidence type="ECO:0000259" key="9">
    <source>
        <dbReference type="PROSITE" id="PS50970"/>
    </source>
</evidence>
<feature type="domain" description="Hcy-binding" evidence="9">
    <location>
        <begin position="2"/>
        <end position="290"/>
    </location>
</feature>
<keyword evidence="5 8" id="KW-0808">Transferase</keyword>
<keyword evidence="6" id="KW-0274">FAD</keyword>
<gene>
    <name evidence="10" type="ORF">SAMN02746066_03296</name>
</gene>
<comment type="cofactor">
    <cofactor evidence="8">
        <name>Zn(2+)</name>
        <dbReference type="ChEBI" id="CHEBI:29105"/>
    </cofactor>
</comment>
<comment type="pathway">
    <text evidence="2">One-carbon metabolism; tetrahydrofolate interconversion.</text>
</comment>
<keyword evidence="8" id="KW-0862">Zinc</keyword>
<dbReference type="GO" id="GO:0032259">
    <property type="term" value="P:methylation"/>
    <property type="evidence" value="ECO:0007669"/>
    <property type="project" value="UniProtKB-KW"/>
</dbReference>
<dbReference type="GO" id="GO:0006555">
    <property type="term" value="P:methionine metabolic process"/>
    <property type="evidence" value="ECO:0007669"/>
    <property type="project" value="InterPro"/>
</dbReference>
<dbReference type="EMBL" id="FRCP01000017">
    <property type="protein sequence ID" value="SHM79097.1"/>
    <property type="molecule type" value="Genomic_DNA"/>
</dbReference>
<evidence type="ECO:0000256" key="6">
    <source>
        <dbReference type="ARBA" id="ARBA00022827"/>
    </source>
</evidence>
<evidence type="ECO:0000313" key="10">
    <source>
        <dbReference type="EMBL" id="SHM79097.1"/>
    </source>
</evidence>
<dbReference type="UniPathway" id="UPA00193"/>
<evidence type="ECO:0000256" key="2">
    <source>
        <dbReference type="ARBA" id="ARBA00004777"/>
    </source>
</evidence>
<dbReference type="GO" id="GO:0035999">
    <property type="term" value="P:tetrahydrofolate interconversion"/>
    <property type="evidence" value="ECO:0007669"/>
    <property type="project" value="UniProtKB-UniPathway"/>
</dbReference>
<feature type="binding site" evidence="8">
    <location>
        <position position="276"/>
    </location>
    <ligand>
        <name>Zn(2+)</name>
        <dbReference type="ChEBI" id="CHEBI:29105"/>
    </ligand>
</feature>
<evidence type="ECO:0000256" key="3">
    <source>
        <dbReference type="ARBA" id="ARBA00022603"/>
    </source>
</evidence>
<evidence type="ECO:0000256" key="1">
    <source>
        <dbReference type="ARBA" id="ARBA00001974"/>
    </source>
</evidence>
<feature type="binding site" evidence="8">
    <location>
        <position position="275"/>
    </location>
    <ligand>
        <name>Zn(2+)</name>
        <dbReference type="ChEBI" id="CHEBI:29105"/>
    </ligand>
</feature>
<protein>
    <submittedName>
        <fullName evidence="10">Homocysteine S-methyltransferase</fullName>
    </submittedName>
</protein>
<dbReference type="Proteomes" id="UP000184038">
    <property type="component" value="Unassembled WGS sequence"/>
</dbReference>
<dbReference type="STRING" id="1120996.SAMN02746066_03296"/>
<keyword evidence="3 8" id="KW-0489">Methyltransferase</keyword>
<keyword evidence="8" id="KW-0479">Metal-binding</keyword>
<proteinExistence type="predicted"/>
<evidence type="ECO:0000256" key="7">
    <source>
        <dbReference type="ARBA" id="ARBA00023002"/>
    </source>
</evidence>
<dbReference type="InterPro" id="IPR036589">
    <property type="entry name" value="HCY_dom_sf"/>
</dbReference>
<dbReference type="PANTHER" id="PTHR11103">
    <property type="entry name" value="SLR1189 PROTEIN"/>
    <property type="match status" value="1"/>
</dbReference>
<keyword evidence="4" id="KW-0285">Flavoprotein</keyword>
<evidence type="ECO:0000256" key="4">
    <source>
        <dbReference type="ARBA" id="ARBA00022630"/>
    </source>
</evidence>
<accession>A0A1M7LLN0</accession>
<dbReference type="CDD" id="cd00537">
    <property type="entry name" value="MTHFR"/>
    <property type="match status" value="1"/>
</dbReference>
<dbReference type="Gene3D" id="3.20.20.330">
    <property type="entry name" value="Homocysteine-binding-like domain"/>
    <property type="match status" value="1"/>
</dbReference>
<sequence length="624" mass="70708">MEKTLLEKLQEGTIIMDGAMGTYYAKKNGNSDGMAEWASMNNPELVVAIHKEYLEAGATIIRTNTFAVNSVVMEIDEEEQKALIKKGYQLAKQAVTEFNQTKNFPIYIAADIGPIPVHAERTREEVISEYKRICNVFLEEGADIFLFETFPQVDVLKEVVSYIKEMNANACIITNFCVNKNGYTMAGIQGNKLLKEVMNMEEIAICGFNCGIGSGHMYQFLQSVELPVNKRIAVLPNAGYPEQLYTRMVFNNNIRYFTENMSRIKQLGVSILGGCCGTTPEYIKALQEACSNNQVSKEQVKVRHKDILLTSNSKKEEREEGKTTKSRSIFEENLDNRIKDQRTFIERLESGKKVIAVELDPPYDSNDEKIMSCVEALKNTSADIITIADSPMGRSRVDSLLMSLKIAAKHEVSVMPHVCCRDKNMIAMRSTLLGAYVNGIRNLLVVTGDPVPSEQRLSTTNVFDYNSIQLMQFIKQMNEEHFSEDPIQYGGALNPALGRVDKIIERMERKMEAGAKYFLTQPIYDEETIEKIHYIKEHVDTKILCGIMPFVSYTNANFIKNEFSGIHVPDEIVSRYSKDMSKEEAEMIGASLGRELVKKLEPYADGYYFMIPFNRVSMFEKMNL</sequence>
<feature type="binding site" evidence="8">
    <location>
        <position position="210"/>
    </location>
    <ligand>
        <name>Zn(2+)</name>
        <dbReference type="ChEBI" id="CHEBI:29105"/>
    </ligand>
</feature>
<dbReference type="Pfam" id="PF02574">
    <property type="entry name" value="S-methyl_trans"/>
    <property type="match status" value="1"/>
</dbReference>
<dbReference type="GO" id="GO:0046872">
    <property type="term" value="F:metal ion binding"/>
    <property type="evidence" value="ECO:0007669"/>
    <property type="project" value="UniProtKB-KW"/>
</dbReference>
<dbReference type="InterPro" id="IPR029041">
    <property type="entry name" value="FAD-linked_oxidoreductase-like"/>
</dbReference>
<evidence type="ECO:0000313" key="11">
    <source>
        <dbReference type="Proteomes" id="UP000184038"/>
    </source>
</evidence>
<dbReference type="SUPFAM" id="SSF51730">
    <property type="entry name" value="FAD-linked oxidoreductase"/>
    <property type="match status" value="1"/>
</dbReference>
<name>A0A1M7LLN0_9FIRM</name>
<dbReference type="Pfam" id="PF02219">
    <property type="entry name" value="MTHFR"/>
    <property type="match status" value="1"/>
</dbReference>
<dbReference type="GO" id="GO:0004489">
    <property type="term" value="F:methylenetetrahydrofolate reductase [NAD(P)H] activity"/>
    <property type="evidence" value="ECO:0007669"/>
    <property type="project" value="InterPro"/>
</dbReference>
<evidence type="ECO:0000256" key="8">
    <source>
        <dbReference type="PROSITE-ProRule" id="PRU00333"/>
    </source>
</evidence>
<organism evidence="10 11">
    <name type="scientific">Anaerosporobacter mobilis DSM 15930</name>
    <dbReference type="NCBI Taxonomy" id="1120996"/>
    <lineage>
        <taxon>Bacteria</taxon>
        <taxon>Bacillati</taxon>
        <taxon>Bacillota</taxon>
        <taxon>Clostridia</taxon>
        <taxon>Lachnospirales</taxon>
        <taxon>Lachnospiraceae</taxon>
        <taxon>Anaerosporobacter</taxon>
    </lineage>
</organism>
<evidence type="ECO:0000256" key="5">
    <source>
        <dbReference type="ARBA" id="ARBA00022679"/>
    </source>
</evidence>
<dbReference type="AlphaFoldDB" id="A0A1M7LLN0"/>
<keyword evidence="7" id="KW-0560">Oxidoreductase</keyword>
<dbReference type="PROSITE" id="PS50970">
    <property type="entry name" value="HCY"/>
    <property type="match status" value="1"/>
</dbReference>
<dbReference type="InterPro" id="IPR003726">
    <property type="entry name" value="HCY_dom"/>
</dbReference>
<dbReference type="GO" id="GO:0008168">
    <property type="term" value="F:methyltransferase activity"/>
    <property type="evidence" value="ECO:0007669"/>
    <property type="project" value="UniProtKB-UniRule"/>
</dbReference>
<reference evidence="10 11" key="1">
    <citation type="submission" date="2016-11" db="EMBL/GenBank/DDBJ databases">
        <authorList>
            <person name="Jaros S."/>
            <person name="Januszkiewicz K."/>
            <person name="Wedrychowicz H."/>
        </authorList>
    </citation>
    <scope>NUCLEOTIDE SEQUENCE [LARGE SCALE GENOMIC DNA]</scope>
    <source>
        <strain evidence="10 11">DSM 15930</strain>
    </source>
</reference>
<dbReference type="PANTHER" id="PTHR11103:SF18">
    <property type="entry name" value="SLR1189 PROTEIN"/>
    <property type="match status" value="1"/>
</dbReference>
<dbReference type="SUPFAM" id="SSF82282">
    <property type="entry name" value="Homocysteine S-methyltransferase"/>
    <property type="match status" value="1"/>
</dbReference>
<keyword evidence="11" id="KW-1185">Reference proteome</keyword>
<comment type="cofactor">
    <cofactor evidence="1">
        <name>FAD</name>
        <dbReference type="ChEBI" id="CHEBI:57692"/>
    </cofactor>
</comment>
<dbReference type="Gene3D" id="3.20.20.220">
    <property type="match status" value="1"/>
</dbReference>
<dbReference type="OrthoDB" id="9803687at2"/>
<dbReference type="RefSeq" id="WP_073289498.1">
    <property type="nucleotide sequence ID" value="NZ_FRCP01000017.1"/>
</dbReference>
<dbReference type="NCBIfam" id="NF006396">
    <property type="entry name" value="PRK08645.1"/>
    <property type="match status" value="1"/>
</dbReference>
<dbReference type="InterPro" id="IPR003171">
    <property type="entry name" value="Mehydrof_redctse-like"/>
</dbReference>